<dbReference type="GO" id="GO:0003774">
    <property type="term" value="F:cytoskeletal motor activity"/>
    <property type="evidence" value="ECO:0007669"/>
    <property type="project" value="InterPro"/>
</dbReference>
<keyword evidence="1" id="KW-0009">Actin-binding</keyword>
<dbReference type="EMBL" id="KN833789">
    <property type="protein sequence ID" value="KIK19168.1"/>
    <property type="molecule type" value="Genomic_DNA"/>
</dbReference>
<proteinExistence type="inferred from homology"/>
<dbReference type="STRING" id="765257.A0A0C9ZGR6"/>
<dbReference type="InterPro" id="IPR001609">
    <property type="entry name" value="Myosin_head_motor_dom-like"/>
</dbReference>
<dbReference type="GO" id="GO:0003779">
    <property type="term" value="F:actin binding"/>
    <property type="evidence" value="ECO:0007669"/>
    <property type="project" value="UniProtKB-KW"/>
</dbReference>
<sequence length="128" mass="13977">LFQNRPGSLIHIMDDQACWSHKKTDHMMVEAFTKQSGTHSSFKLGGGLDRSGFPTFTICLFNGPVTYSSKVFLEHNLDALNPDFVALLHGMAVGTGIADRGEGAGSINPFVKGLFFRKSHHHTGSSRT</sequence>
<accession>A0A0C9ZGR6</accession>
<reference evidence="3 4" key="1">
    <citation type="submission" date="2014-04" db="EMBL/GenBank/DDBJ databases">
        <authorList>
            <consortium name="DOE Joint Genome Institute"/>
            <person name="Kuo A."/>
            <person name="Kohler A."/>
            <person name="Costa M.D."/>
            <person name="Nagy L.G."/>
            <person name="Floudas D."/>
            <person name="Copeland A."/>
            <person name="Barry K.W."/>
            <person name="Cichocki N."/>
            <person name="Veneault-Fourrey C."/>
            <person name="LaButti K."/>
            <person name="Lindquist E.A."/>
            <person name="Lipzen A."/>
            <person name="Lundell T."/>
            <person name="Morin E."/>
            <person name="Murat C."/>
            <person name="Sun H."/>
            <person name="Tunlid A."/>
            <person name="Henrissat B."/>
            <person name="Grigoriev I.V."/>
            <person name="Hibbett D.S."/>
            <person name="Martin F."/>
            <person name="Nordberg H.P."/>
            <person name="Cantor M.N."/>
            <person name="Hua S.X."/>
        </authorList>
    </citation>
    <scope>NUCLEOTIDE SEQUENCE [LARGE SCALE GENOMIC DNA]</scope>
    <source>
        <strain evidence="3 4">441</strain>
    </source>
</reference>
<dbReference type="GO" id="GO:0005524">
    <property type="term" value="F:ATP binding"/>
    <property type="evidence" value="ECO:0007669"/>
    <property type="project" value="InterPro"/>
</dbReference>
<evidence type="ECO:0000313" key="3">
    <source>
        <dbReference type="EMBL" id="KIK19168.1"/>
    </source>
</evidence>
<feature type="non-terminal residue" evidence="3">
    <location>
        <position position="1"/>
    </location>
</feature>
<dbReference type="AlphaFoldDB" id="A0A0C9ZGR6"/>
<reference evidence="4" key="2">
    <citation type="submission" date="2015-01" db="EMBL/GenBank/DDBJ databases">
        <title>Evolutionary Origins and Diversification of the Mycorrhizal Mutualists.</title>
        <authorList>
            <consortium name="DOE Joint Genome Institute"/>
            <consortium name="Mycorrhizal Genomics Consortium"/>
            <person name="Kohler A."/>
            <person name="Kuo A."/>
            <person name="Nagy L.G."/>
            <person name="Floudas D."/>
            <person name="Copeland A."/>
            <person name="Barry K.W."/>
            <person name="Cichocki N."/>
            <person name="Veneault-Fourrey C."/>
            <person name="LaButti K."/>
            <person name="Lindquist E.A."/>
            <person name="Lipzen A."/>
            <person name="Lundell T."/>
            <person name="Morin E."/>
            <person name="Murat C."/>
            <person name="Riley R."/>
            <person name="Ohm R."/>
            <person name="Sun H."/>
            <person name="Tunlid A."/>
            <person name="Henrissat B."/>
            <person name="Grigoriev I.V."/>
            <person name="Hibbett D.S."/>
            <person name="Martin F."/>
        </authorList>
    </citation>
    <scope>NUCLEOTIDE SEQUENCE [LARGE SCALE GENOMIC DNA]</scope>
    <source>
        <strain evidence="4">441</strain>
    </source>
</reference>
<feature type="domain" description="Myosin motor" evidence="2">
    <location>
        <begin position="1"/>
        <end position="128"/>
    </location>
</feature>
<evidence type="ECO:0000259" key="2">
    <source>
        <dbReference type="PROSITE" id="PS51456"/>
    </source>
</evidence>
<comment type="caution">
    <text evidence="1">Lacks conserved residue(s) required for the propagation of feature annotation.</text>
</comment>
<evidence type="ECO:0000256" key="1">
    <source>
        <dbReference type="PROSITE-ProRule" id="PRU00782"/>
    </source>
</evidence>
<evidence type="ECO:0000313" key="4">
    <source>
        <dbReference type="Proteomes" id="UP000054018"/>
    </source>
</evidence>
<dbReference type="GO" id="GO:0016459">
    <property type="term" value="C:myosin complex"/>
    <property type="evidence" value="ECO:0007669"/>
    <property type="project" value="UniProtKB-KW"/>
</dbReference>
<dbReference type="PROSITE" id="PS51456">
    <property type="entry name" value="MYOSIN_MOTOR"/>
    <property type="match status" value="1"/>
</dbReference>
<keyword evidence="1" id="KW-0505">Motor protein</keyword>
<comment type="similarity">
    <text evidence="1">Belongs to the TRAFAC class myosin-kinesin ATPase superfamily. Myosin family.</text>
</comment>
<keyword evidence="1" id="KW-0518">Myosin</keyword>
<organism evidence="3 4">
    <name type="scientific">Pisolithus microcarpus 441</name>
    <dbReference type="NCBI Taxonomy" id="765257"/>
    <lineage>
        <taxon>Eukaryota</taxon>
        <taxon>Fungi</taxon>
        <taxon>Dikarya</taxon>
        <taxon>Basidiomycota</taxon>
        <taxon>Agaricomycotina</taxon>
        <taxon>Agaricomycetes</taxon>
        <taxon>Agaricomycetidae</taxon>
        <taxon>Boletales</taxon>
        <taxon>Sclerodermatineae</taxon>
        <taxon>Pisolithaceae</taxon>
        <taxon>Pisolithus</taxon>
    </lineage>
</organism>
<gene>
    <name evidence="3" type="ORF">PISMIDRAFT_108131</name>
</gene>
<protein>
    <recommendedName>
        <fullName evidence="2">Myosin motor domain-containing protein</fullName>
    </recommendedName>
</protein>
<dbReference type="HOGENOM" id="CLU_1964837_0_0_1"/>
<dbReference type="Gene3D" id="1.20.58.530">
    <property type="match status" value="1"/>
</dbReference>
<dbReference type="SUPFAM" id="SSF52540">
    <property type="entry name" value="P-loop containing nucleoside triphosphate hydrolases"/>
    <property type="match status" value="1"/>
</dbReference>
<dbReference type="OrthoDB" id="3027102at2759"/>
<name>A0A0C9ZGR6_9AGAM</name>
<keyword evidence="4" id="KW-1185">Reference proteome</keyword>
<dbReference type="InterPro" id="IPR027417">
    <property type="entry name" value="P-loop_NTPase"/>
</dbReference>
<dbReference type="Proteomes" id="UP000054018">
    <property type="component" value="Unassembled WGS sequence"/>
</dbReference>